<keyword evidence="1" id="KW-0812">Transmembrane</keyword>
<dbReference type="Pfam" id="PF05145">
    <property type="entry name" value="AbrB"/>
    <property type="match status" value="1"/>
</dbReference>
<dbReference type="InterPro" id="IPR007820">
    <property type="entry name" value="AbrB_fam"/>
</dbReference>
<dbReference type="GO" id="GO:0004497">
    <property type="term" value="F:monooxygenase activity"/>
    <property type="evidence" value="ECO:0007669"/>
    <property type="project" value="UniProtKB-KW"/>
</dbReference>
<keyword evidence="1" id="KW-1133">Transmembrane helix</keyword>
<dbReference type="NCBIfam" id="TIGR03082">
    <property type="entry name" value="Gneg_AbrB_dup"/>
    <property type="match status" value="2"/>
</dbReference>
<feature type="transmembrane region" description="Helical" evidence="1">
    <location>
        <begin position="54"/>
        <end position="73"/>
    </location>
</feature>
<dbReference type="PIRSF" id="PIRSF038991">
    <property type="entry name" value="Protein_AbrB"/>
    <property type="match status" value="1"/>
</dbReference>
<feature type="transmembrane region" description="Helical" evidence="1">
    <location>
        <begin position="265"/>
        <end position="285"/>
    </location>
</feature>
<dbReference type="PANTHER" id="PTHR38457">
    <property type="entry name" value="REGULATOR ABRB-RELATED"/>
    <property type="match status" value="1"/>
</dbReference>
<feature type="transmembrane region" description="Helical" evidence="1">
    <location>
        <begin position="28"/>
        <end position="47"/>
    </location>
</feature>
<dbReference type="InterPro" id="IPR017516">
    <property type="entry name" value="AbrB_dup"/>
</dbReference>
<keyword evidence="1" id="KW-0472">Membrane</keyword>
<dbReference type="PANTHER" id="PTHR38457:SF1">
    <property type="entry name" value="REGULATOR ABRB-RELATED"/>
    <property type="match status" value="1"/>
</dbReference>
<name>A0A364NXS7_9PROT</name>
<evidence type="ECO:0000313" key="2">
    <source>
        <dbReference type="EMBL" id="RAU21882.1"/>
    </source>
</evidence>
<reference evidence="2 3" key="1">
    <citation type="submission" date="2017-11" db="EMBL/GenBank/DDBJ databases">
        <title>Draft genome sequence of magnetotactic bacterium Magnetospirillum kuznetsovii LBB-42.</title>
        <authorList>
            <person name="Grouzdev D.S."/>
            <person name="Rysina M.S."/>
            <person name="Baslerov R.V."/>
            <person name="Koziaeva V."/>
        </authorList>
    </citation>
    <scope>NUCLEOTIDE SEQUENCE [LARGE SCALE GENOMIC DNA]</scope>
    <source>
        <strain evidence="2 3">LBB-42</strain>
    </source>
</reference>
<accession>A0A364NXS7</accession>
<dbReference type="EMBL" id="PGTO01000007">
    <property type="protein sequence ID" value="RAU21882.1"/>
    <property type="molecule type" value="Genomic_DNA"/>
</dbReference>
<proteinExistence type="predicted"/>
<dbReference type="Proteomes" id="UP000251075">
    <property type="component" value="Unassembled WGS sequence"/>
</dbReference>
<keyword evidence="2" id="KW-0560">Oxidoreductase</keyword>
<dbReference type="OrthoDB" id="7157734at2"/>
<dbReference type="AlphaFoldDB" id="A0A364NXS7"/>
<organism evidence="2 3">
    <name type="scientific">Paramagnetospirillum kuznetsovii</name>
    <dbReference type="NCBI Taxonomy" id="2053833"/>
    <lineage>
        <taxon>Bacteria</taxon>
        <taxon>Pseudomonadati</taxon>
        <taxon>Pseudomonadota</taxon>
        <taxon>Alphaproteobacteria</taxon>
        <taxon>Rhodospirillales</taxon>
        <taxon>Magnetospirillaceae</taxon>
        <taxon>Paramagnetospirillum</taxon>
    </lineage>
</organism>
<dbReference type="GO" id="GO:0016020">
    <property type="term" value="C:membrane"/>
    <property type="evidence" value="ECO:0007669"/>
    <property type="project" value="InterPro"/>
</dbReference>
<feature type="transmembrane region" description="Helical" evidence="1">
    <location>
        <begin position="325"/>
        <end position="343"/>
    </location>
</feature>
<feature type="transmembrane region" description="Helical" evidence="1">
    <location>
        <begin position="149"/>
        <end position="169"/>
    </location>
</feature>
<feature type="transmembrane region" description="Helical" evidence="1">
    <location>
        <begin position="291"/>
        <end position="313"/>
    </location>
</feature>
<evidence type="ECO:0000313" key="3">
    <source>
        <dbReference type="Proteomes" id="UP000251075"/>
    </source>
</evidence>
<gene>
    <name evidence="2" type="ORF">CU669_11310</name>
</gene>
<protein>
    <submittedName>
        <fullName evidence="2">Ammonia monooxygenase</fullName>
    </submittedName>
</protein>
<evidence type="ECO:0000256" key="1">
    <source>
        <dbReference type="SAM" id="Phobius"/>
    </source>
</evidence>
<dbReference type="RefSeq" id="WP_112144696.1">
    <property type="nucleotide sequence ID" value="NZ_PGTO01000007.1"/>
</dbReference>
<dbReference type="GO" id="GO:0010468">
    <property type="term" value="P:regulation of gene expression"/>
    <property type="evidence" value="ECO:0007669"/>
    <property type="project" value="InterPro"/>
</dbReference>
<feature type="transmembrane region" description="Helical" evidence="1">
    <location>
        <begin position="181"/>
        <end position="200"/>
    </location>
</feature>
<keyword evidence="3" id="KW-1185">Reference proteome</keyword>
<feature type="transmembrane region" description="Helical" evidence="1">
    <location>
        <begin position="85"/>
        <end position="104"/>
    </location>
</feature>
<sequence>MRQVLGSWALGLGLGALGGALFAALDLPLPWMLGALGATTVASLSGWSPAVPRPLRATMIGVLGLMLGSAFAPDLLDRVGRWADSMAVLAVAMTLTTALVVAYLRRLGRMDKVTAFFAGAPGGINEMVMTGGAMGGDERTIALSHSLRILLIVFAVPFGYRLIAHVHSVPMAQSMGRLLDLGGMDALVLAGSALLGALLARLARLPAWTLTGPMMFSAGLHLAGLTASKPPAELVILAQLVTGASIGSRFRGLGWSEVAVMARPALGATVIMLGVSAAAAWAMAAMSDLPFAVLLLSFVPGGIAEMCLVALALGQDVAFVSTHHVVRVVLVIMLAPVAFRIFGRGGNSS</sequence>
<keyword evidence="2" id="KW-0503">Monooxygenase</keyword>
<comment type="caution">
    <text evidence="2">The sequence shown here is derived from an EMBL/GenBank/DDBJ whole genome shotgun (WGS) entry which is preliminary data.</text>
</comment>